<evidence type="ECO:0000313" key="2">
    <source>
        <dbReference type="Proteomes" id="UP000265520"/>
    </source>
</evidence>
<dbReference type="AlphaFoldDB" id="A0A392RQL0"/>
<proteinExistence type="predicted"/>
<sequence>MMLKQEVNNNYEKIRGVDGVMNLVIISPIKDNGKK</sequence>
<accession>A0A392RQL0</accession>
<protein>
    <submittedName>
        <fullName evidence="1">Uncharacterized protein</fullName>
    </submittedName>
</protein>
<feature type="non-terminal residue" evidence="1">
    <location>
        <position position="35"/>
    </location>
</feature>
<name>A0A392RQL0_9FABA</name>
<keyword evidence="2" id="KW-1185">Reference proteome</keyword>
<dbReference type="EMBL" id="LXQA010261423">
    <property type="protein sequence ID" value="MCI38921.1"/>
    <property type="molecule type" value="Genomic_DNA"/>
</dbReference>
<comment type="caution">
    <text evidence="1">The sequence shown here is derived from an EMBL/GenBank/DDBJ whole genome shotgun (WGS) entry which is preliminary data.</text>
</comment>
<organism evidence="1 2">
    <name type="scientific">Trifolium medium</name>
    <dbReference type="NCBI Taxonomy" id="97028"/>
    <lineage>
        <taxon>Eukaryota</taxon>
        <taxon>Viridiplantae</taxon>
        <taxon>Streptophyta</taxon>
        <taxon>Embryophyta</taxon>
        <taxon>Tracheophyta</taxon>
        <taxon>Spermatophyta</taxon>
        <taxon>Magnoliopsida</taxon>
        <taxon>eudicotyledons</taxon>
        <taxon>Gunneridae</taxon>
        <taxon>Pentapetalae</taxon>
        <taxon>rosids</taxon>
        <taxon>fabids</taxon>
        <taxon>Fabales</taxon>
        <taxon>Fabaceae</taxon>
        <taxon>Papilionoideae</taxon>
        <taxon>50 kb inversion clade</taxon>
        <taxon>NPAAA clade</taxon>
        <taxon>Hologalegina</taxon>
        <taxon>IRL clade</taxon>
        <taxon>Trifolieae</taxon>
        <taxon>Trifolium</taxon>
    </lineage>
</organism>
<reference evidence="1 2" key="1">
    <citation type="journal article" date="2018" name="Front. Plant Sci.">
        <title>Red Clover (Trifolium pratense) and Zigzag Clover (T. medium) - A Picture of Genomic Similarities and Differences.</title>
        <authorList>
            <person name="Dluhosova J."/>
            <person name="Istvanek J."/>
            <person name="Nedelnik J."/>
            <person name="Repkova J."/>
        </authorList>
    </citation>
    <scope>NUCLEOTIDE SEQUENCE [LARGE SCALE GENOMIC DNA]</scope>
    <source>
        <strain evidence="2">cv. 10/8</strain>
        <tissue evidence="1">Leaf</tissue>
    </source>
</reference>
<evidence type="ECO:0000313" key="1">
    <source>
        <dbReference type="EMBL" id="MCI38921.1"/>
    </source>
</evidence>
<dbReference type="Proteomes" id="UP000265520">
    <property type="component" value="Unassembled WGS sequence"/>
</dbReference>